<protein>
    <recommendedName>
        <fullName evidence="4">DUF2892 domain-containing protein</fullName>
    </recommendedName>
</protein>
<proteinExistence type="predicted"/>
<dbReference type="Proteomes" id="UP000599179">
    <property type="component" value="Unassembled WGS sequence"/>
</dbReference>
<gene>
    <name evidence="2" type="ORF">GCM10010832_11070</name>
</gene>
<keyword evidence="1" id="KW-1133">Transmembrane helix</keyword>
<reference evidence="3" key="1">
    <citation type="journal article" date="2019" name="Int. J. Syst. Evol. Microbiol.">
        <title>The Global Catalogue of Microorganisms (GCM) 10K type strain sequencing project: providing services to taxonomists for standard genome sequencing and annotation.</title>
        <authorList>
            <consortium name="The Broad Institute Genomics Platform"/>
            <consortium name="The Broad Institute Genome Sequencing Center for Infectious Disease"/>
            <person name="Wu L."/>
            <person name="Ma J."/>
        </authorList>
    </citation>
    <scope>NUCLEOTIDE SEQUENCE [LARGE SCALE GENOMIC DNA]</scope>
    <source>
        <strain evidence="3">CGMCC 1.12931</strain>
    </source>
</reference>
<keyword evidence="3" id="KW-1185">Reference proteome</keyword>
<dbReference type="EMBL" id="BMGM01000004">
    <property type="protein sequence ID" value="GGE32594.1"/>
    <property type="molecule type" value="Genomic_DNA"/>
</dbReference>
<evidence type="ECO:0008006" key="4">
    <source>
        <dbReference type="Google" id="ProtNLM"/>
    </source>
</evidence>
<comment type="caution">
    <text evidence="2">The sequence shown here is derived from an EMBL/GenBank/DDBJ whole genome shotgun (WGS) entry which is preliminary data.</text>
</comment>
<evidence type="ECO:0000256" key="1">
    <source>
        <dbReference type="SAM" id="Phobius"/>
    </source>
</evidence>
<keyword evidence="1" id="KW-0812">Transmembrane</keyword>
<organism evidence="2 3">
    <name type="scientific">Psychroflexus planctonicus</name>
    <dbReference type="NCBI Taxonomy" id="1526575"/>
    <lineage>
        <taxon>Bacteria</taxon>
        <taxon>Pseudomonadati</taxon>
        <taxon>Bacteroidota</taxon>
        <taxon>Flavobacteriia</taxon>
        <taxon>Flavobacteriales</taxon>
        <taxon>Flavobacteriaceae</taxon>
        <taxon>Psychroflexus</taxon>
    </lineage>
</organism>
<sequence length="221" mass="25309">MQHPYNKLEEQSKKQFQWKIILLIIGIVVFSGILIYFTKSFLPFILIFIGINTLASFIDVPQGIKKGNLVRYSPMFLTSKERKQHIQLHGGTLFDYYFCLPEYKTASERKKAVLLAYLEGLVNVIETKKDSPETKVLGTTYILNPRTAEKLGFKVTPPQIGQKFLLVMNYIPILIAHSLLHKKLSFPKLSNSIGIAAEISELQQNKKRIEQLVEKLKKADL</sequence>
<evidence type="ECO:0000313" key="3">
    <source>
        <dbReference type="Proteomes" id="UP000599179"/>
    </source>
</evidence>
<name>A0ABQ1SEG9_9FLAO</name>
<feature type="transmembrane region" description="Helical" evidence="1">
    <location>
        <begin position="20"/>
        <end position="38"/>
    </location>
</feature>
<accession>A0ABQ1SEG9</accession>
<keyword evidence="1" id="KW-0472">Membrane</keyword>
<feature type="transmembrane region" description="Helical" evidence="1">
    <location>
        <begin position="44"/>
        <end position="61"/>
    </location>
</feature>
<evidence type="ECO:0000313" key="2">
    <source>
        <dbReference type="EMBL" id="GGE32594.1"/>
    </source>
</evidence>